<dbReference type="Proteomes" id="UP000003751">
    <property type="component" value="Unassembled WGS sequence"/>
</dbReference>
<dbReference type="eggNOG" id="arCOG10133">
    <property type="taxonomic scope" value="Archaea"/>
</dbReference>
<reference evidence="2" key="3">
    <citation type="submission" date="2016-11" db="EMBL/GenBank/DDBJ databases">
        <authorList>
            <person name="Jaros S."/>
            <person name="Januszkiewicz K."/>
            <person name="Wedrychowicz H."/>
        </authorList>
    </citation>
    <scope>NUCLEOTIDE SEQUENCE [LARGE SCALE GENOMIC DNA]</scope>
    <source>
        <strain evidence="2">DX253</strain>
    </source>
</reference>
<dbReference type="Gene3D" id="2.160.20.10">
    <property type="entry name" value="Single-stranded right-handed beta-helix, Pectin lyase-like"/>
    <property type="match status" value="1"/>
</dbReference>
<dbReference type="PROSITE" id="PS51318">
    <property type="entry name" value="TAT"/>
    <property type="match status" value="1"/>
</dbReference>
<dbReference type="SMART" id="SM00710">
    <property type="entry name" value="PbH1"/>
    <property type="match status" value="7"/>
</dbReference>
<dbReference type="SUPFAM" id="SSF51126">
    <property type="entry name" value="Pectin lyase-like"/>
    <property type="match status" value="2"/>
</dbReference>
<dbReference type="AlphaFoldDB" id="E7QQF5"/>
<dbReference type="InterPro" id="IPR011050">
    <property type="entry name" value="Pectin_lyase_fold/virulence"/>
</dbReference>
<evidence type="ECO:0000313" key="3">
    <source>
        <dbReference type="Proteomes" id="UP000003751"/>
    </source>
</evidence>
<protein>
    <submittedName>
        <fullName evidence="2">Right handed beta helix region</fullName>
    </submittedName>
</protein>
<dbReference type="Proteomes" id="UP000184203">
    <property type="component" value="Unassembled WGS sequence"/>
</dbReference>
<name>E7QQF5_HALPU</name>
<evidence type="ECO:0000313" key="1">
    <source>
        <dbReference type="EMBL" id="EFW93219.1"/>
    </source>
</evidence>
<dbReference type="EMBL" id="FRAN01000002">
    <property type="protein sequence ID" value="SHK48338.1"/>
    <property type="molecule type" value="Genomic_DNA"/>
</dbReference>
<dbReference type="InterPro" id="IPR006626">
    <property type="entry name" value="PbH1"/>
</dbReference>
<reference evidence="1 3" key="1">
    <citation type="journal article" date="2014" name="ISME J.">
        <title>Trehalose/2-sulfotrehalose biosynthesis and glycine-betaine uptake are widely spread mechanisms for osmoadaptation in the Halobacteriales.</title>
        <authorList>
            <person name="Youssef N.H."/>
            <person name="Savage-Ashlock K.N."/>
            <person name="McCully A.L."/>
            <person name="Luedtke B."/>
            <person name="Shaw E.I."/>
            <person name="Hoff W.D."/>
            <person name="Elshahed M.S."/>
        </authorList>
    </citation>
    <scope>NUCLEOTIDE SEQUENCE [LARGE SCALE GENOMIC DNA]</scope>
    <source>
        <strain evidence="1 3">DX253</strain>
    </source>
</reference>
<evidence type="ECO:0000313" key="4">
    <source>
        <dbReference type="Proteomes" id="UP000184203"/>
    </source>
</evidence>
<reference evidence="4" key="2">
    <citation type="submission" date="2016-11" db="EMBL/GenBank/DDBJ databases">
        <authorList>
            <person name="Varghese N."/>
            <person name="Submissions S."/>
        </authorList>
    </citation>
    <scope>NUCLEOTIDE SEQUENCE [LARGE SCALE GENOMIC DNA]</scope>
    <source>
        <strain evidence="4">DX253</strain>
    </source>
</reference>
<evidence type="ECO:0000313" key="2">
    <source>
        <dbReference type="EMBL" id="SHK48338.1"/>
    </source>
</evidence>
<dbReference type="InterPro" id="IPR012334">
    <property type="entry name" value="Pectin_lyas_fold"/>
</dbReference>
<gene>
    <name evidence="2" type="ORF">SAMN05444342_1409</name>
    <name evidence="1" type="ORF">ZOD2009_05127</name>
</gene>
<organism evidence="1 3">
    <name type="scientific">Haladaptatus paucihalophilus DX253</name>
    <dbReference type="NCBI Taxonomy" id="797209"/>
    <lineage>
        <taxon>Archaea</taxon>
        <taxon>Methanobacteriati</taxon>
        <taxon>Methanobacteriota</taxon>
        <taxon>Stenosarchaea group</taxon>
        <taxon>Halobacteria</taxon>
        <taxon>Halobacteriales</taxon>
        <taxon>Haladaptataceae</taxon>
        <taxon>Haladaptatus</taxon>
    </lineage>
</organism>
<keyword evidence="4" id="KW-1185">Reference proteome</keyword>
<dbReference type="PATRIC" id="fig|797209.4.peg.1016"/>
<proteinExistence type="predicted"/>
<dbReference type="InterPro" id="IPR006311">
    <property type="entry name" value="TAT_signal"/>
</dbReference>
<accession>E7QQF5</accession>
<sequence length="537" mass="57327">MSDNNESRTNQPIDSTISDRRTVLKGLGAAAIGAPLLASRRTSAGAAYDTYDDDYGTVIDVTDKGADDTGNQSVSGLVQGLLDDNGDDTLLKFPQGEYYMDEQVSMSNFNHVGIFGPEATLVPADYHNFTYADGNPSDMQLFSFGRVDNCSSNDLLFQGFEVDQTADDTGIRVIEAAVNDGLEVYEIDIYGRHDSGTYGPGRFNIRSSSGTGIVDNFRAPDGAAHVSETPNDGNLWRGPTGIVNNKHVGELTIKHCTIKGFPDNGVYADDGDGKRIIYGGLFGTSATAALRIGGIDSVVKYPTIHIDTTRPNFQKPGGIRIEDGTNVLVRDATITLDAAHEGMQGIVVMDACQSATVRNVDISSTSSEAIHGIVANPGCGPLTVEDTTIDWSPAGGYGVWIKGESSPANVTLDNVTITDGASVTGAGFREGIRNDREDTTLTDVEVTQTSSSDRHALWNRADHSHVNGGTYEAQKYGILDESGFTKYDGITAKSQRGNEGVRLLDASHDIQIYNSTLYNGIRDDGCAGLDTSNNTIK</sequence>
<dbReference type="RefSeq" id="WP_007977674.1">
    <property type="nucleotide sequence ID" value="NZ_AEMG01000004.1"/>
</dbReference>
<dbReference type="EMBL" id="AEMG01000004">
    <property type="protein sequence ID" value="EFW93219.1"/>
    <property type="molecule type" value="Genomic_DNA"/>
</dbReference>